<sequence>MNSEPAKLNKRQAELVKMVTREGYATIEALALRFNTSQQTIRRDIIALDERQILQRFHGGVGVINEDAQPLSVEVQNPAIEATQAIADTAAQWVKAKMTVFIDVGATAEALAHSLLANNAAFRVVTSSLVVALILTEQTQIETIVVAGSVKTLDGAVIGDLATSVVNMFKYDYAFISFSDFDADGSPMDFDINKVLVKQAAIRRADAVVGIADANTYRRQASVRLMDAGDLTYFISDTMPHADLNQQLVKAGVQVVVAQPATTAPAGRLDSIHAVSMANEQSA</sequence>
<dbReference type="EMBL" id="SMAJ01000002">
    <property type="protein sequence ID" value="TCT10481.1"/>
    <property type="molecule type" value="Genomic_DNA"/>
</dbReference>
<dbReference type="InterPro" id="IPR018356">
    <property type="entry name" value="Tscrpt_reg_HTH_DeoR_CS"/>
</dbReference>
<dbReference type="GO" id="GO:0003677">
    <property type="term" value="F:DNA binding"/>
    <property type="evidence" value="ECO:0007669"/>
    <property type="project" value="UniProtKB-KW"/>
</dbReference>
<dbReference type="InterPro" id="IPR036390">
    <property type="entry name" value="WH_DNA-bd_sf"/>
</dbReference>
<keyword evidence="3" id="KW-0238">DNA-binding</keyword>
<evidence type="ECO:0000256" key="2">
    <source>
        <dbReference type="ARBA" id="ARBA00023015"/>
    </source>
</evidence>
<organism evidence="6 7">
    <name type="scientific">Paralcaligenes ureilyticus</name>
    <dbReference type="NCBI Taxonomy" id="627131"/>
    <lineage>
        <taxon>Bacteria</taxon>
        <taxon>Pseudomonadati</taxon>
        <taxon>Pseudomonadota</taxon>
        <taxon>Betaproteobacteria</taxon>
        <taxon>Burkholderiales</taxon>
        <taxon>Alcaligenaceae</taxon>
        <taxon>Paralcaligenes</taxon>
    </lineage>
</organism>
<dbReference type="Proteomes" id="UP000295525">
    <property type="component" value="Unassembled WGS sequence"/>
</dbReference>
<dbReference type="Pfam" id="PF00455">
    <property type="entry name" value="DeoRC"/>
    <property type="match status" value="1"/>
</dbReference>
<dbReference type="SUPFAM" id="SSF100950">
    <property type="entry name" value="NagB/RpiA/CoA transferase-like"/>
    <property type="match status" value="1"/>
</dbReference>
<keyword evidence="1" id="KW-0678">Repressor</keyword>
<dbReference type="InterPro" id="IPR037171">
    <property type="entry name" value="NagB/RpiA_transferase-like"/>
</dbReference>
<dbReference type="RefSeq" id="WP_132580048.1">
    <property type="nucleotide sequence ID" value="NZ_SMAJ01000002.1"/>
</dbReference>
<evidence type="ECO:0000313" key="7">
    <source>
        <dbReference type="Proteomes" id="UP000295525"/>
    </source>
</evidence>
<dbReference type="SUPFAM" id="SSF46785">
    <property type="entry name" value="Winged helix' DNA-binding domain"/>
    <property type="match status" value="1"/>
</dbReference>
<evidence type="ECO:0000256" key="3">
    <source>
        <dbReference type="ARBA" id="ARBA00023125"/>
    </source>
</evidence>
<dbReference type="PANTHER" id="PTHR30363:SF4">
    <property type="entry name" value="GLYCEROL-3-PHOSPHATE REGULON REPRESSOR"/>
    <property type="match status" value="1"/>
</dbReference>
<dbReference type="GO" id="GO:0003700">
    <property type="term" value="F:DNA-binding transcription factor activity"/>
    <property type="evidence" value="ECO:0007669"/>
    <property type="project" value="InterPro"/>
</dbReference>
<reference evidence="6 7" key="1">
    <citation type="submission" date="2019-03" db="EMBL/GenBank/DDBJ databases">
        <title>Genomic Encyclopedia of Type Strains, Phase IV (KMG-IV): sequencing the most valuable type-strain genomes for metagenomic binning, comparative biology and taxonomic classification.</title>
        <authorList>
            <person name="Goeker M."/>
        </authorList>
    </citation>
    <scope>NUCLEOTIDE SEQUENCE [LARGE SCALE GENOMIC DNA]</scope>
    <source>
        <strain evidence="6 7">DSM 24591</strain>
    </source>
</reference>
<dbReference type="SMART" id="SM00420">
    <property type="entry name" value="HTH_DEOR"/>
    <property type="match status" value="1"/>
</dbReference>
<gene>
    <name evidence="6" type="ORF">EDC26_102443</name>
</gene>
<feature type="domain" description="HTH deoR-type" evidence="5">
    <location>
        <begin position="8"/>
        <end position="63"/>
    </location>
</feature>
<accession>A0A4R3MA62</accession>
<dbReference type="InterPro" id="IPR036388">
    <property type="entry name" value="WH-like_DNA-bd_sf"/>
</dbReference>
<keyword evidence="7" id="KW-1185">Reference proteome</keyword>
<evidence type="ECO:0000259" key="5">
    <source>
        <dbReference type="PROSITE" id="PS51000"/>
    </source>
</evidence>
<name>A0A4R3MA62_9BURK</name>
<dbReference type="SMART" id="SM01134">
    <property type="entry name" value="DeoRC"/>
    <property type="match status" value="1"/>
</dbReference>
<protein>
    <submittedName>
        <fullName evidence="6">DeoR family transcriptional regulator</fullName>
    </submittedName>
</protein>
<dbReference type="InterPro" id="IPR050313">
    <property type="entry name" value="Carb_Metab_HTH_regulators"/>
</dbReference>
<keyword evidence="4" id="KW-0804">Transcription</keyword>
<evidence type="ECO:0000256" key="1">
    <source>
        <dbReference type="ARBA" id="ARBA00022491"/>
    </source>
</evidence>
<dbReference type="InterPro" id="IPR014036">
    <property type="entry name" value="DeoR-like_C"/>
</dbReference>
<keyword evidence="2" id="KW-0805">Transcription regulation</keyword>
<dbReference type="Gene3D" id="1.10.10.10">
    <property type="entry name" value="Winged helix-like DNA-binding domain superfamily/Winged helix DNA-binding domain"/>
    <property type="match status" value="1"/>
</dbReference>
<dbReference type="AlphaFoldDB" id="A0A4R3MA62"/>
<evidence type="ECO:0000256" key="4">
    <source>
        <dbReference type="ARBA" id="ARBA00023163"/>
    </source>
</evidence>
<comment type="caution">
    <text evidence="6">The sequence shown here is derived from an EMBL/GenBank/DDBJ whole genome shotgun (WGS) entry which is preliminary data.</text>
</comment>
<dbReference type="InterPro" id="IPR001034">
    <property type="entry name" value="DeoR_HTH"/>
</dbReference>
<dbReference type="PANTHER" id="PTHR30363">
    <property type="entry name" value="HTH-TYPE TRANSCRIPTIONAL REGULATOR SRLR-RELATED"/>
    <property type="match status" value="1"/>
</dbReference>
<dbReference type="PROSITE" id="PS00894">
    <property type="entry name" value="HTH_DEOR_1"/>
    <property type="match status" value="1"/>
</dbReference>
<dbReference type="PRINTS" id="PR00037">
    <property type="entry name" value="HTHLACR"/>
</dbReference>
<proteinExistence type="predicted"/>
<dbReference type="OrthoDB" id="9814815at2"/>
<evidence type="ECO:0000313" key="6">
    <source>
        <dbReference type="EMBL" id="TCT10481.1"/>
    </source>
</evidence>
<dbReference type="PROSITE" id="PS51000">
    <property type="entry name" value="HTH_DEOR_2"/>
    <property type="match status" value="1"/>
</dbReference>
<dbReference type="Pfam" id="PF08220">
    <property type="entry name" value="HTH_DeoR"/>
    <property type="match status" value="1"/>
</dbReference>